<dbReference type="SUPFAM" id="SSF53335">
    <property type="entry name" value="S-adenosyl-L-methionine-dependent methyltransferases"/>
    <property type="match status" value="1"/>
</dbReference>
<feature type="chain" id="PRO_5044848214" description="carnosine N-methyltransferase" evidence="7">
    <location>
        <begin position="22"/>
        <end position="473"/>
    </location>
</feature>
<evidence type="ECO:0000256" key="5">
    <source>
        <dbReference type="ARBA" id="ARBA00022691"/>
    </source>
</evidence>
<dbReference type="InterPro" id="IPR012901">
    <property type="entry name" value="CARME"/>
</dbReference>
<dbReference type="PANTHER" id="PTHR12303">
    <property type="entry name" value="CARNOSINE N-METHYLTRANSFERASE"/>
    <property type="match status" value="1"/>
</dbReference>
<evidence type="ECO:0000256" key="3">
    <source>
        <dbReference type="ARBA" id="ARBA00022603"/>
    </source>
</evidence>
<keyword evidence="4" id="KW-0808">Transferase</keyword>
<gene>
    <name evidence="8" type="ORF">HJC23_002198</name>
</gene>
<dbReference type="AlphaFoldDB" id="A0ABD3Q6B0"/>
<evidence type="ECO:0000256" key="7">
    <source>
        <dbReference type="SAM" id="SignalP"/>
    </source>
</evidence>
<dbReference type="GO" id="GO:0030735">
    <property type="term" value="F:carnosine N-methyltransferase activity"/>
    <property type="evidence" value="ECO:0007669"/>
    <property type="project" value="UniProtKB-EC"/>
</dbReference>
<name>A0ABD3Q6B0_9STRA</name>
<keyword evidence="6" id="KW-0175">Coiled coil</keyword>
<dbReference type="InterPro" id="IPR029063">
    <property type="entry name" value="SAM-dependent_MTases_sf"/>
</dbReference>
<keyword evidence="5" id="KW-0949">S-adenosyl-L-methionine</keyword>
<dbReference type="EMBL" id="JABMIG020000067">
    <property type="protein sequence ID" value="KAL3795927.1"/>
    <property type="molecule type" value="Genomic_DNA"/>
</dbReference>
<comment type="caution">
    <text evidence="8">The sequence shown here is derived from an EMBL/GenBank/DDBJ whole genome shotgun (WGS) entry which is preliminary data.</text>
</comment>
<protein>
    <recommendedName>
        <fullName evidence="2">carnosine N-methyltransferase</fullName>
        <ecNumber evidence="2">2.1.1.22</ecNumber>
    </recommendedName>
</protein>
<dbReference type="Proteomes" id="UP001516023">
    <property type="component" value="Unassembled WGS sequence"/>
</dbReference>
<feature type="signal peptide" evidence="7">
    <location>
        <begin position="1"/>
        <end position="21"/>
    </location>
</feature>
<keyword evidence="7" id="KW-0732">Signal</keyword>
<sequence length="473" mass="53105">MAAGLLLTLFILPITLRPVVSFCPLRASVSIPKQDDALHNDVDQLIREKLGRIASEYENHVEKLKRTLEMEIELSEKTETCLLRGTTNDRAHFLLSEKLRRKRDAMTECLAANDLVVKRLLSGSLDAGKNSQTKTSKLFESIEYISSSDDDYSLLMGNGGVTDQQKKETEGYDTALQVITHTARDWTSGSSPCRDATNGWIIRAILDNCTGMDRIRILVPGSGLCRLAYDIATSSDIAKAGTKACVEANDSSVTMAFAAKSVLDMVQKQAVSKIYPFVSDPLRNEIDSAKRFNVDVFPDEEALASYRYYNMIRGGSPDLTYTVGDFSLTYKSQSKRGLYDVVATAFFVDTATNIYEYIFIMKHLLKDKSSIWVNCGPVQWHPCAMLRPTVDELRDILKASGFELITWEIAPETLAYRHPDDYGALQARYTREEGYRSLRFVARLSTVDAADDLHLRIEYIEYLNEVANGKIKL</sequence>
<accession>A0ABD3Q6B0</accession>
<evidence type="ECO:0000256" key="1">
    <source>
        <dbReference type="ARBA" id="ARBA00010086"/>
    </source>
</evidence>
<organism evidence="8 9">
    <name type="scientific">Cyclotella cryptica</name>
    <dbReference type="NCBI Taxonomy" id="29204"/>
    <lineage>
        <taxon>Eukaryota</taxon>
        <taxon>Sar</taxon>
        <taxon>Stramenopiles</taxon>
        <taxon>Ochrophyta</taxon>
        <taxon>Bacillariophyta</taxon>
        <taxon>Coscinodiscophyceae</taxon>
        <taxon>Thalassiosirophycidae</taxon>
        <taxon>Stephanodiscales</taxon>
        <taxon>Stephanodiscaceae</taxon>
        <taxon>Cyclotella</taxon>
    </lineage>
</organism>
<feature type="coiled-coil region" evidence="6">
    <location>
        <begin position="47"/>
        <end position="74"/>
    </location>
</feature>
<reference evidence="8 9" key="1">
    <citation type="journal article" date="2020" name="G3 (Bethesda)">
        <title>Improved Reference Genome for Cyclotella cryptica CCMP332, a Model for Cell Wall Morphogenesis, Salinity Adaptation, and Lipid Production in Diatoms (Bacillariophyta).</title>
        <authorList>
            <person name="Roberts W.R."/>
            <person name="Downey K.M."/>
            <person name="Ruck E.C."/>
            <person name="Traller J.C."/>
            <person name="Alverson A.J."/>
        </authorList>
    </citation>
    <scope>NUCLEOTIDE SEQUENCE [LARGE SCALE GENOMIC DNA]</scope>
    <source>
        <strain evidence="8 9">CCMP332</strain>
    </source>
</reference>
<dbReference type="GO" id="GO:0032259">
    <property type="term" value="P:methylation"/>
    <property type="evidence" value="ECO:0007669"/>
    <property type="project" value="UniProtKB-KW"/>
</dbReference>
<evidence type="ECO:0000256" key="2">
    <source>
        <dbReference type="ARBA" id="ARBA00012003"/>
    </source>
</evidence>
<dbReference type="EC" id="2.1.1.22" evidence="2"/>
<evidence type="ECO:0000313" key="8">
    <source>
        <dbReference type="EMBL" id="KAL3795927.1"/>
    </source>
</evidence>
<evidence type="ECO:0000313" key="9">
    <source>
        <dbReference type="Proteomes" id="UP001516023"/>
    </source>
</evidence>
<evidence type="ECO:0000256" key="4">
    <source>
        <dbReference type="ARBA" id="ARBA00022679"/>
    </source>
</evidence>
<dbReference type="Pfam" id="PF07942">
    <property type="entry name" value="CARME"/>
    <property type="match status" value="1"/>
</dbReference>
<keyword evidence="9" id="KW-1185">Reference proteome</keyword>
<dbReference type="PANTHER" id="PTHR12303:SF6">
    <property type="entry name" value="CARNOSINE N-METHYLTRANSFERASE"/>
    <property type="match status" value="1"/>
</dbReference>
<evidence type="ECO:0000256" key="6">
    <source>
        <dbReference type="SAM" id="Coils"/>
    </source>
</evidence>
<comment type="similarity">
    <text evidence="1">Belongs to the carnosine N-methyltransferase family.</text>
</comment>
<dbReference type="SMART" id="SM01296">
    <property type="entry name" value="N2227"/>
    <property type="match status" value="1"/>
</dbReference>
<proteinExistence type="inferred from homology"/>
<keyword evidence="3" id="KW-0489">Methyltransferase</keyword>